<dbReference type="Proteomes" id="UP000325315">
    <property type="component" value="Unassembled WGS sequence"/>
</dbReference>
<sequence>MTEKFLLKHFPPAKITKLKNDISCFSQIDLETSYDLLRRCPHHGLPLWLQVQTFYNGLNPLTSQLIDATAGGGLNNNTPEEA</sequence>
<gene>
    <name evidence="1" type="ORF">EPI10_031442</name>
</gene>
<protein>
    <submittedName>
        <fullName evidence="1">Retrotransposon gag protein</fullName>
    </submittedName>
</protein>
<name>A0A5B6X1G8_9ROSI</name>
<comment type="caution">
    <text evidence="1">The sequence shown here is derived from an EMBL/GenBank/DDBJ whole genome shotgun (WGS) entry which is preliminary data.</text>
</comment>
<reference evidence="2" key="1">
    <citation type="journal article" date="2019" name="Plant Biotechnol. J.">
        <title>Genome sequencing of the Australian wild diploid species Gossypium australe highlights disease resistance and delayed gland morphogenesis.</title>
        <authorList>
            <person name="Cai Y."/>
            <person name="Cai X."/>
            <person name="Wang Q."/>
            <person name="Wang P."/>
            <person name="Zhang Y."/>
            <person name="Cai C."/>
            <person name="Xu Y."/>
            <person name="Wang K."/>
            <person name="Zhou Z."/>
            <person name="Wang C."/>
            <person name="Geng S."/>
            <person name="Li B."/>
            <person name="Dong Q."/>
            <person name="Hou Y."/>
            <person name="Wang H."/>
            <person name="Ai P."/>
            <person name="Liu Z."/>
            <person name="Yi F."/>
            <person name="Sun M."/>
            <person name="An G."/>
            <person name="Cheng J."/>
            <person name="Zhang Y."/>
            <person name="Shi Q."/>
            <person name="Xie Y."/>
            <person name="Shi X."/>
            <person name="Chang Y."/>
            <person name="Huang F."/>
            <person name="Chen Y."/>
            <person name="Hong S."/>
            <person name="Mi L."/>
            <person name="Sun Q."/>
            <person name="Zhang L."/>
            <person name="Zhou B."/>
            <person name="Peng R."/>
            <person name="Zhang X."/>
            <person name="Liu F."/>
        </authorList>
    </citation>
    <scope>NUCLEOTIDE SEQUENCE [LARGE SCALE GENOMIC DNA]</scope>
    <source>
        <strain evidence="2">cv. PA1801</strain>
    </source>
</reference>
<dbReference type="AlphaFoldDB" id="A0A5B6X1G8"/>
<organism evidence="1 2">
    <name type="scientific">Gossypium australe</name>
    <dbReference type="NCBI Taxonomy" id="47621"/>
    <lineage>
        <taxon>Eukaryota</taxon>
        <taxon>Viridiplantae</taxon>
        <taxon>Streptophyta</taxon>
        <taxon>Embryophyta</taxon>
        <taxon>Tracheophyta</taxon>
        <taxon>Spermatophyta</taxon>
        <taxon>Magnoliopsida</taxon>
        <taxon>eudicotyledons</taxon>
        <taxon>Gunneridae</taxon>
        <taxon>Pentapetalae</taxon>
        <taxon>rosids</taxon>
        <taxon>malvids</taxon>
        <taxon>Malvales</taxon>
        <taxon>Malvaceae</taxon>
        <taxon>Malvoideae</taxon>
        <taxon>Gossypium</taxon>
    </lineage>
</organism>
<proteinExistence type="predicted"/>
<accession>A0A5B6X1G8</accession>
<dbReference type="OrthoDB" id="1305902at2759"/>
<keyword evidence="2" id="KW-1185">Reference proteome</keyword>
<dbReference type="EMBL" id="SMMG02000001">
    <property type="protein sequence ID" value="KAA3487628.1"/>
    <property type="molecule type" value="Genomic_DNA"/>
</dbReference>
<evidence type="ECO:0000313" key="2">
    <source>
        <dbReference type="Proteomes" id="UP000325315"/>
    </source>
</evidence>
<evidence type="ECO:0000313" key="1">
    <source>
        <dbReference type="EMBL" id="KAA3487628.1"/>
    </source>
</evidence>